<evidence type="ECO:0000313" key="5">
    <source>
        <dbReference type="Proteomes" id="UP001477672"/>
    </source>
</evidence>
<dbReference type="RefSeq" id="WP_349216543.1">
    <property type="nucleotide sequence ID" value="NZ_JBBMFA010000101.1"/>
</dbReference>
<feature type="domain" description="PAC" evidence="2">
    <location>
        <begin position="232"/>
        <end position="283"/>
    </location>
</feature>
<dbReference type="Proteomes" id="UP001477672">
    <property type="component" value="Unassembled WGS sequence"/>
</dbReference>
<dbReference type="InterPro" id="IPR001610">
    <property type="entry name" value="PAC"/>
</dbReference>
<dbReference type="InterPro" id="IPR013655">
    <property type="entry name" value="PAS_fold_3"/>
</dbReference>
<dbReference type="InterPro" id="IPR029787">
    <property type="entry name" value="Nucleotide_cyclase"/>
</dbReference>
<dbReference type="GO" id="GO:0052621">
    <property type="term" value="F:diguanylate cyclase activity"/>
    <property type="evidence" value="ECO:0007669"/>
    <property type="project" value="UniProtKB-EC"/>
</dbReference>
<sequence length="441" mass="50310">MPSQPRETLERFFDAYLTQRDLEKSLSFLTEDVYSLGTGEHEIAADKQALAVLMREEFHESSEPVKYELLNYREKSLTPDVCASFCLVDLDTSDGAGGRLQFQTRLTVGFVRRDGDWKIGSIHMSAPSIHQPEREFLPLNYGRQDVVHMQESSQKKLLKLMSDVIPGGIMGGYMEDGFPLYVINDELLGYMGYTYRELMEDTGGKMAKIIHPDDLPLVEKQVWSGFRGPGEYQVQYRMRRKNGTYLWVYDKGRFITTEDGRAAMISIIMDISTSIELQKRLTKEATVDALTHLLNRREAVRRLEMDDGKGALMLIDIDDFKQLNDHLGHQVGDSVLVELGKILKENVRENDVAVRFGGDEFLVYLSHTDSESIARHKAELFCQLFARRTSQLYGKLGPTLSIGVVCSSEKMPFETWYARVDRAMYTAKRSGKSRVHVDVIK</sequence>
<dbReference type="Pfam" id="PF08447">
    <property type="entry name" value="PAS_3"/>
    <property type="match status" value="1"/>
</dbReference>
<comment type="caution">
    <text evidence="4">The sequence shown here is derived from an EMBL/GenBank/DDBJ whole genome shotgun (WGS) entry which is preliminary data.</text>
</comment>
<dbReference type="InterPro" id="IPR032710">
    <property type="entry name" value="NTF2-like_dom_sf"/>
</dbReference>
<name>A0ABV1GGN0_9FIRM</name>
<evidence type="ECO:0000259" key="3">
    <source>
        <dbReference type="PROSITE" id="PS50887"/>
    </source>
</evidence>
<reference evidence="4 5" key="1">
    <citation type="submission" date="2024-03" db="EMBL/GenBank/DDBJ databases">
        <title>Human intestinal bacterial collection.</title>
        <authorList>
            <person name="Pauvert C."/>
            <person name="Hitch T.C.A."/>
            <person name="Clavel T."/>
        </authorList>
    </citation>
    <scope>NUCLEOTIDE SEQUENCE [LARGE SCALE GENOMIC DNA]</scope>
    <source>
        <strain evidence="4 5">CLA-JM-H11</strain>
    </source>
</reference>
<dbReference type="InterPro" id="IPR035965">
    <property type="entry name" value="PAS-like_dom_sf"/>
</dbReference>
<dbReference type="SUPFAM" id="SSF55073">
    <property type="entry name" value="Nucleotide cyclase"/>
    <property type="match status" value="1"/>
</dbReference>
<dbReference type="CDD" id="cd00130">
    <property type="entry name" value="PAS"/>
    <property type="match status" value="1"/>
</dbReference>
<proteinExistence type="predicted"/>
<evidence type="ECO:0000259" key="1">
    <source>
        <dbReference type="PROSITE" id="PS50112"/>
    </source>
</evidence>
<dbReference type="InterPro" id="IPR037401">
    <property type="entry name" value="SnoaL-like"/>
</dbReference>
<dbReference type="InterPro" id="IPR000700">
    <property type="entry name" value="PAS-assoc_C"/>
</dbReference>
<dbReference type="SUPFAM" id="SSF55785">
    <property type="entry name" value="PYP-like sensor domain (PAS domain)"/>
    <property type="match status" value="1"/>
</dbReference>
<evidence type="ECO:0000313" key="4">
    <source>
        <dbReference type="EMBL" id="MEQ2521002.1"/>
    </source>
</evidence>
<feature type="domain" description="PAS" evidence="1">
    <location>
        <begin position="175"/>
        <end position="229"/>
    </location>
</feature>
<dbReference type="PANTHER" id="PTHR45138">
    <property type="entry name" value="REGULATORY COMPONENTS OF SENSORY TRANSDUCTION SYSTEM"/>
    <property type="match status" value="1"/>
</dbReference>
<dbReference type="SUPFAM" id="SSF54427">
    <property type="entry name" value="NTF2-like"/>
    <property type="match status" value="1"/>
</dbReference>
<organism evidence="4 5">
    <name type="scientific">Ruthenibacterium intestinale</name>
    <dbReference type="NCBI Taxonomy" id="3133163"/>
    <lineage>
        <taxon>Bacteria</taxon>
        <taxon>Bacillati</taxon>
        <taxon>Bacillota</taxon>
        <taxon>Clostridia</taxon>
        <taxon>Eubacteriales</taxon>
        <taxon>Oscillospiraceae</taxon>
        <taxon>Ruthenibacterium</taxon>
    </lineage>
</organism>
<gene>
    <name evidence="4" type="ORF">WMO24_11260</name>
</gene>
<dbReference type="Pfam" id="PF13474">
    <property type="entry name" value="SnoaL_3"/>
    <property type="match status" value="1"/>
</dbReference>
<keyword evidence="4" id="KW-0548">Nucleotidyltransferase</keyword>
<dbReference type="SMART" id="SM00267">
    <property type="entry name" value="GGDEF"/>
    <property type="match status" value="1"/>
</dbReference>
<dbReference type="Pfam" id="PF00990">
    <property type="entry name" value="GGDEF"/>
    <property type="match status" value="1"/>
</dbReference>
<feature type="domain" description="GGDEF" evidence="3">
    <location>
        <begin position="308"/>
        <end position="440"/>
    </location>
</feature>
<dbReference type="EC" id="2.7.7.65" evidence="4"/>
<protein>
    <submittedName>
        <fullName evidence="4">Diguanylate cyclase</fullName>
        <ecNumber evidence="4">2.7.7.65</ecNumber>
    </submittedName>
</protein>
<dbReference type="CDD" id="cd01949">
    <property type="entry name" value="GGDEF"/>
    <property type="match status" value="1"/>
</dbReference>
<keyword evidence="5" id="KW-1185">Reference proteome</keyword>
<accession>A0ABV1GGN0</accession>
<dbReference type="Gene3D" id="3.30.70.270">
    <property type="match status" value="1"/>
</dbReference>
<dbReference type="InterPro" id="IPR050469">
    <property type="entry name" value="Diguanylate_Cyclase"/>
</dbReference>
<dbReference type="PROSITE" id="PS50112">
    <property type="entry name" value="PAS"/>
    <property type="match status" value="1"/>
</dbReference>
<keyword evidence="4" id="KW-0808">Transferase</keyword>
<dbReference type="PROSITE" id="PS50113">
    <property type="entry name" value="PAC"/>
    <property type="match status" value="1"/>
</dbReference>
<dbReference type="PANTHER" id="PTHR45138:SF9">
    <property type="entry name" value="DIGUANYLATE CYCLASE DGCM-RELATED"/>
    <property type="match status" value="1"/>
</dbReference>
<dbReference type="InterPro" id="IPR043128">
    <property type="entry name" value="Rev_trsase/Diguanyl_cyclase"/>
</dbReference>
<dbReference type="Gene3D" id="3.10.450.50">
    <property type="match status" value="1"/>
</dbReference>
<evidence type="ECO:0000259" key="2">
    <source>
        <dbReference type="PROSITE" id="PS50113"/>
    </source>
</evidence>
<dbReference type="SMART" id="SM00086">
    <property type="entry name" value="PAC"/>
    <property type="match status" value="1"/>
</dbReference>
<dbReference type="PROSITE" id="PS50887">
    <property type="entry name" value="GGDEF"/>
    <property type="match status" value="1"/>
</dbReference>
<dbReference type="InterPro" id="IPR000014">
    <property type="entry name" value="PAS"/>
</dbReference>
<dbReference type="InterPro" id="IPR000160">
    <property type="entry name" value="GGDEF_dom"/>
</dbReference>
<dbReference type="NCBIfam" id="TIGR00229">
    <property type="entry name" value="sensory_box"/>
    <property type="match status" value="1"/>
</dbReference>
<dbReference type="EMBL" id="JBBMFA010000101">
    <property type="protein sequence ID" value="MEQ2521002.1"/>
    <property type="molecule type" value="Genomic_DNA"/>
</dbReference>
<dbReference type="Gene3D" id="3.30.450.20">
    <property type="entry name" value="PAS domain"/>
    <property type="match status" value="1"/>
</dbReference>
<dbReference type="NCBIfam" id="TIGR00254">
    <property type="entry name" value="GGDEF"/>
    <property type="match status" value="1"/>
</dbReference>